<keyword evidence="4" id="KW-0009">Actin-binding</keyword>
<sequence>MATAQECLEVYQELKLKKIHKYIIYALNPTFTQIVVEKKSHADDYEEFLSQLPENEPRYAVYDVEYESEGGGRRNKIVFIAWTPDNAKIKQKMVYASSKDALRKSLIGIAVEVQASDFSEAAYESELLKHFSQPLSLTSAIRTPSQLSLKSFNVSNDGTPSRSPT</sequence>
<dbReference type="GO" id="GO:0015629">
    <property type="term" value="C:actin cytoskeleton"/>
    <property type="evidence" value="ECO:0007669"/>
    <property type="project" value="InterPro"/>
</dbReference>
<dbReference type="EMBL" id="JAACJO010000003">
    <property type="protein sequence ID" value="KAF5360671.1"/>
    <property type="molecule type" value="Genomic_DNA"/>
</dbReference>
<dbReference type="InterPro" id="IPR017904">
    <property type="entry name" value="ADF/Cofilin"/>
</dbReference>
<dbReference type="InterPro" id="IPR029006">
    <property type="entry name" value="ADF-H/Gelsolin-like_dom_sf"/>
</dbReference>
<comment type="similarity">
    <text evidence="2">Belongs to the actin-binding proteins ADF family.</text>
</comment>
<evidence type="ECO:0000256" key="1">
    <source>
        <dbReference type="ARBA" id="ARBA00004109"/>
    </source>
</evidence>
<dbReference type="InterPro" id="IPR002108">
    <property type="entry name" value="ADF-H"/>
</dbReference>
<reference evidence="7 8" key="1">
    <citation type="journal article" date="2020" name="ISME J.">
        <title>Uncovering the hidden diversity of litter-decomposition mechanisms in mushroom-forming fungi.</title>
        <authorList>
            <person name="Floudas D."/>
            <person name="Bentzer J."/>
            <person name="Ahren D."/>
            <person name="Johansson T."/>
            <person name="Persson P."/>
            <person name="Tunlid A."/>
        </authorList>
    </citation>
    <scope>NUCLEOTIDE SEQUENCE [LARGE SCALE GENOMIC DNA]</scope>
    <source>
        <strain evidence="7 8">CBS 146.42</strain>
    </source>
</reference>
<dbReference type="GO" id="GO:0016363">
    <property type="term" value="C:nuclear matrix"/>
    <property type="evidence" value="ECO:0007669"/>
    <property type="project" value="UniProtKB-SubCell"/>
</dbReference>
<evidence type="ECO:0000259" key="6">
    <source>
        <dbReference type="PROSITE" id="PS51263"/>
    </source>
</evidence>
<dbReference type="PANTHER" id="PTHR11913">
    <property type="entry name" value="COFILIN-RELATED"/>
    <property type="match status" value="1"/>
</dbReference>
<dbReference type="SMART" id="SM00102">
    <property type="entry name" value="ADF"/>
    <property type="match status" value="1"/>
</dbReference>
<evidence type="ECO:0000256" key="2">
    <source>
        <dbReference type="ARBA" id="ARBA00006844"/>
    </source>
</evidence>
<organism evidence="7 8">
    <name type="scientific">Leucocoprinus leucothites</name>
    <dbReference type="NCBI Taxonomy" id="201217"/>
    <lineage>
        <taxon>Eukaryota</taxon>
        <taxon>Fungi</taxon>
        <taxon>Dikarya</taxon>
        <taxon>Basidiomycota</taxon>
        <taxon>Agaricomycotina</taxon>
        <taxon>Agaricomycetes</taxon>
        <taxon>Agaricomycetidae</taxon>
        <taxon>Agaricales</taxon>
        <taxon>Agaricineae</taxon>
        <taxon>Agaricaceae</taxon>
        <taxon>Leucocoprinus</taxon>
    </lineage>
</organism>
<comment type="subcellular location">
    <subcellularLocation>
        <location evidence="1">Nucleus matrix</location>
    </subcellularLocation>
</comment>
<proteinExistence type="inferred from homology"/>
<dbReference type="Pfam" id="PF00241">
    <property type="entry name" value="Cofilin_ADF"/>
    <property type="match status" value="1"/>
</dbReference>
<comment type="caution">
    <text evidence="7">The sequence shown here is derived from an EMBL/GenBank/DDBJ whole genome shotgun (WGS) entry which is preliminary data.</text>
</comment>
<name>A0A8H5G9D8_9AGAR</name>
<dbReference type="Gene3D" id="3.40.20.10">
    <property type="entry name" value="Severin"/>
    <property type="match status" value="1"/>
</dbReference>
<dbReference type="GO" id="GO:0030042">
    <property type="term" value="P:actin filament depolymerization"/>
    <property type="evidence" value="ECO:0007669"/>
    <property type="project" value="InterPro"/>
</dbReference>
<dbReference type="SUPFAM" id="SSF55753">
    <property type="entry name" value="Actin depolymerizing proteins"/>
    <property type="match status" value="1"/>
</dbReference>
<dbReference type="AlphaFoldDB" id="A0A8H5G9D8"/>
<evidence type="ECO:0000256" key="4">
    <source>
        <dbReference type="ARBA" id="ARBA00023203"/>
    </source>
</evidence>
<gene>
    <name evidence="7" type="ORF">D9756_004989</name>
</gene>
<evidence type="ECO:0000256" key="3">
    <source>
        <dbReference type="ARBA" id="ARBA00015630"/>
    </source>
</evidence>
<evidence type="ECO:0000313" key="7">
    <source>
        <dbReference type="EMBL" id="KAF5360671.1"/>
    </source>
</evidence>
<keyword evidence="8" id="KW-1185">Reference proteome</keyword>
<dbReference type="CDD" id="cd11286">
    <property type="entry name" value="ADF_cofilin_like"/>
    <property type="match status" value="1"/>
</dbReference>
<protein>
    <recommendedName>
        <fullName evidence="3">Cofilin</fullName>
    </recommendedName>
    <alternativeName>
        <fullName evidence="5">Actin-depolymerizing factor 1</fullName>
    </alternativeName>
</protein>
<feature type="domain" description="ADF-H" evidence="6">
    <location>
        <begin position="1"/>
        <end position="131"/>
    </location>
</feature>
<evidence type="ECO:0000313" key="8">
    <source>
        <dbReference type="Proteomes" id="UP000559027"/>
    </source>
</evidence>
<dbReference type="PROSITE" id="PS51263">
    <property type="entry name" value="ADF_H"/>
    <property type="match status" value="1"/>
</dbReference>
<dbReference type="GO" id="GO:0003779">
    <property type="term" value="F:actin binding"/>
    <property type="evidence" value="ECO:0007669"/>
    <property type="project" value="UniProtKB-KW"/>
</dbReference>
<dbReference type="OrthoDB" id="10249245at2759"/>
<dbReference type="Proteomes" id="UP000559027">
    <property type="component" value="Unassembled WGS sequence"/>
</dbReference>
<accession>A0A8H5G9D8</accession>
<evidence type="ECO:0000256" key="5">
    <source>
        <dbReference type="ARBA" id="ARBA00032427"/>
    </source>
</evidence>